<feature type="domain" description="MOSC" evidence="1">
    <location>
        <begin position="107"/>
        <end position="280"/>
    </location>
</feature>
<sequence>MVEPMHCTLYPQMCLFRPSISQNMLTITHIKTGNSIDLPLEPNLMGLETDTIRVLGSETTAWKMPTYITEFFTQEFGFHVVMFYIGQNRRKILGESLNPMNAVNRASSWIGSWFNSAPKFEEDPLSFSDHAQFLIISESSLSELRKRAEEKGNIKNYDDQYGVANDARGFYEETKLRPNIVLTGPMMPWEEDFWGTLLFVSNEGPIRMYMTGNCCRCRALDIDYSKGTHVENNKAVLKLLMKDRRVDTGNKYSPVFGRYGFTELDNAGHIISVGDLVQIEHTKTERDVHDWPKTSFASNAA</sequence>
<dbReference type="OrthoDB" id="17255at2759"/>
<protein>
    <recommendedName>
        <fullName evidence="1">MOSC domain-containing protein</fullName>
    </recommendedName>
</protein>
<dbReference type="AlphaFoldDB" id="A0A1E4TK97"/>
<evidence type="ECO:0000313" key="2">
    <source>
        <dbReference type="EMBL" id="ODV92166.1"/>
    </source>
</evidence>
<dbReference type="GO" id="GO:0030170">
    <property type="term" value="F:pyridoxal phosphate binding"/>
    <property type="evidence" value="ECO:0007669"/>
    <property type="project" value="InterPro"/>
</dbReference>
<dbReference type="GO" id="GO:0003824">
    <property type="term" value="F:catalytic activity"/>
    <property type="evidence" value="ECO:0007669"/>
    <property type="project" value="InterPro"/>
</dbReference>
<accession>A0A1E4TK97</accession>
<proteinExistence type="predicted"/>
<organism evidence="2 3">
    <name type="scientific">Tortispora caseinolytica NRRL Y-17796</name>
    <dbReference type="NCBI Taxonomy" id="767744"/>
    <lineage>
        <taxon>Eukaryota</taxon>
        <taxon>Fungi</taxon>
        <taxon>Dikarya</taxon>
        <taxon>Ascomycota</taxon>
        <taxon>Saccharomycotina</taxon>
        <taxon>Trigonopsidomycetes</taxon>
        <taxon>Trigonopsidales</taxon>
        <taxon>Trigonopsidaceae</taxon>
        <taxon>Tortispora</taxon>
    </lineage>
</organism>
<evidence type="ECO:0000313" key="3">
    <source>
        <dbReference type="Proteomes" id="UP000095023"/>
    </source>
</evidence>
<dbReference type="EMBL" id="KV453841">
    <property type="protein sequence ID" value="ODV92166.1"/>
    <property type="molecule type" value="Genomic_DNA"/>
</dbReference>
<name>A0A1E4TK97_9ASCO</name>
<dbReference type="GO" id="GO:0030151">
    <property type="term" value="F:molybdenum ion binding"/>
    <property type="evidence" value="ECO:0007669"/>
    <property type="project" value="InterPro"/>
</dbReference>
<dbReference type="Pfam" id="PF03473">
    <property type="entry name" value="MOSC"/>
    <property type="match status" value="1"/>
</dbReference>
<dbReference type="Proteomes" id="UP000095023">
    <property type="component" value="Unassembled WGS sequence"/>
</dbReference>
<gene>
    <name evidence="2" type="ORF">CANCADRAFT_42782</name>
</gene>
<dbReference type="InterPro" id="IPR005302">
    <property type="entry name" value="MoCF_Sase_C"/>
</dbReference>
<keyword evidence="3" id="KW-1185">Reference proteome</keyword>
<dbReference type="PROSITE" id="PS51340">
    <property type="entry name" value="MOSC"/>
    <property type="match status" value="1"/>
</dbReference>
<reference evidence="3" key="1">
    <citation type="submission" date="2016-02" db="EMBL/GenBank/DDBJ databases">
        <title>Comparative genomics of biotechnologically important yeasts.</title>
        <authorList>
            <consortium name="DOE Joint Genome Institute"/>
            <person name="Riley R."/>
            <person name="Haridas S."/>
            <person name="Wolfe K.H."/>
            <person name="Lopes M.R."/>
            <person name="Hittinger C.T."/>
            <person name="Goker M."/>
            <person name="Salamov A."/>
            <person name="Wisecaver J."/>
            <person name="Long T.M."/>
            <person name="Aerts A.L."/>
            <person name="Barry K."/>
            <person name="Choi C."/>
            <person name="Clum A."/>
            <person name="Coughlan A.Y."/>
            <person name="Deshpande S."/>
            <person name="Douglass A.P."/>
            <person name="Hanson S.J."/>
            <person name="Klenk H.-P."/>
            <person name="Labutti K."/>
            <person name="Lapidus A."/>
            <person name="Lindquist E."/>
            <person name="Lipzen A."/>
            <person name="Meier-Kolthoff J.P."/>
            <person name="Ohm R.A."/>
            <person name="Otillar R.P."/>
            <person name="Pangilinan J."/>
            <person name="Peng Y."/>
            <person name="Rokas A."/>
            <person name="Rosa C.A."/>
            <person name="Scheuner C."/>
            <person name="Sibirny A.A."/>
            <person name="Slot J.C."/>
            <person name="Stielow J.B."/>
            <person name="Sun H."/>
            <person name="Kurtzman C.P."/>
            <person name="Blackwell M."/>
            <person name="Jeffries T.W."/>
            <person name="Grigoriev I.V."/>
        </authorList>
    </citation>
    <scope>NUCLEOTIDE SEQUENCE [LARGE SCALE GENOMIC DNA]</scope>
    <source>
        <strain evidence="3">NRRL Y-17796</strain>
    </source>
</reference>
<evidence type="ECO:0000259" key="1">
    <source>
        <dbReference type="PROSITE" id="PS51340"/>
    </source>
</evidence>